<accession>A0A173MCK0</accession>
<dbReference type="InterPro" id="IPR017853">
    <property type="entry name" value="GH"/>
</dbReference>
<feature type="domain" description="Secretion system C-terminal sorting" evidence="2">
    <location>
        <begin position="693"/>
        <end position="763"/>
    </location>
</feature>
<keyword evidence="4" id="KW-1185">Reference proteome</keyword>
<dbReference type="Proteomes" id="UP000186917">
    <property type="component" value="Unassembled WGS sequence"/>
</dbReference>
<dbReference type="KEGG" id="fln:FLA_1311"/>
<dbReference type="SUPFAM" id="SSF51445">
    <property type="entry name" value="(Trans)glycosidases"/>
    <property type="match status" value="1"/>
</dbReference>
<dbReference type="OrthoDB" id="177731at2"/>
<dbReference type="EMBL" id="FTOR01000005">
    <property type="protein sequence ID" value="SIT22083.1"/>
    <property type="molecule type" value="Genomic_DNA"/>
</dbReference>
<evidence type="ECO:0000256" key="1">
    <source>
        <dbReference type="SAM" id="SignalP"/>
    </source>
</evidence>
<dbReference type="RefSeq" id="WP_076380071.1">
    <property type="nucleotide sequence ID" value="NZ_AP017422.1"/>
</dbReference>
<name>A0A173MCK0_9BACT</name>
<feature type="chain" id="PRO_5030022751" evidence="1">
    <location>
        <begin position="21"/>
        <end position="770"/>
    </location>
</feature>
<protein>
    <submittedName>
        <fullName evidence="3">Por secretion system C-terminal sorting domain-containing protein</fullName>
    </submittedName>
</protein>
<dbReference type="InterPro" id="IPR026444">
    <property type="entry name" value="Secre_tail"/>
</dbReference>
<evidence type="ECO:0000259" key="2">
    <source>
        <dbReference type="Pfam" id="PF18962"/>
    </source>
</evidence>
<dbReference type="AlphaFoldDB" id="A0A173MCK0"/>
<dbReference type="NCBIfam" id="TIGR04183">
    <property type="entry name" value="Por_Secre_tail"/>
    <property type="match status" value="1"/>
</dbReference>
<feature type="signal peptide" evidence="1">
    <location>
        <begin position="1"/>
        <end position="20"/>
    </location>
</feature>
<reference evidence="4" key="1">
    <citation type="submission" date="2017-01" db="EMBL/GenBank/DDBJ databases">
        <authorList>
            <person name="Varghese N."/>
            <person name="Submissions S."/>
        </authorList>
    </citation>
    <scope>NUCLEOTIDE SEQUENCE [LARGE SCALE GENOMIC DNA]</scope>
    <source>
        <strain evidence="4">DSM 21054</strain>
    </source>
</reference>
<evidence type="ECO:0000313" key="4">
    <source>
        <dbReference type="Proteomes" id="UP000186917"/>
    </source>
</evidence>
<organism evidence="3 4">
    <name type="scientific">Filimonas lacunae</name>
    <dbReference type="NCBI Taxonomy" id="477680"/>
    <lineage>
        <taxon>Bacteria</taxon>
        <taxon>Pseudomonadati</taxon>
        <taxon>Bacteroidota</taxon>
        <taxon>Chitinophagia</taxon>
        <taxon>Chitinophagales</taxon>
        <taxon>Chitinophagaceae</taxon>
        <taxon>Filimonas</taxon>
    </lineage>
</organism>
<dbReference type="STRING" id="477680.SAMN05421788_105238"/>
<dbReference type="Pfam" id="PF18962">
    <property type="entry name" value="Por_Secre_tail"/>
    <property type="match status" value="1"/>
</dbReference>
<keyword evidence="1" id="KW-0732">Signal</keyword>
<sequence length="770" mass="86053">MKKIILLVVYSLLVGTCLTAQTTGFKSGKIPMDSSRWYQLVNTTSGLGGLSNGITNEVIQTGWGKVLNQWDSYYPIADDEIINIDSIKMFDGVGINTDQPTTLSVITADWKRIPMATFTGSGYMQWVGPYPNRTYQAGDNIFKLDSTIHNPRYLVLTTYWAYPSELELYGTYKSSTKAVSAYKPKQIRMKQGFGVNAFEWNFENAADPSVISEKDMNMVKSFTGVRHYMDWEKLESKQGGYTFNPCHSGGWNYDTIYWRCKKDGIEVLADLKQLPTWLVATYPSADQNSENVPVPYGADFSNPASYILQAKVAFQYAARYGRNTKVPDALMKIDATTRWNFDPPNKIRKGLNYITYIECDNERNKPWVGRKGYQTGREYAANLSAFYDGHKHTLGADVGVKTADSTMQVVMAGLAGPDADFVKGMVDWCKEFRGYKKDGKVDLCWDIINYHFYSNNAAGTVGIAPEGSGAVAAAKRFLQLAHDYAYDMPVWVTEAGYDLNSGSPFHTVAIGNKNTQETQADWILRTALLYNRLGIDRVFFYMMYDDNANSGIQFASSGLINDNRTRRPSADFLYQTNKLLGQYIYQETMNNSPIVDRYALNGQNAYALMMPTQNNTVATYSLNVGEAGYVNVYTPTVGKDSMTVKRVTVPSSGRVSLQISETPIFAIPGGKRALPGDTVVTAPIDTLLASLQLYPNPTTNLLNVVLNNDKKSAVDISVYDFTGRLIKRSTYAKPDQVLRTNLNFTDVAAGMYLVEIRQSNERVSRGVLKY</sequence>
<proteinExistence type="predicted"/>
<evidence type="ECO:0000313" key="3">
    <source>
        <dbReference type="EMBL" id="SIT22083.1"/>
    </source>
</evidence>
<gene>
    <name evidence="3" type="ORF">SAMN05421788_105238</name>
</gene>
<dbReference type="Gene3D" id="3.20.20.80">
    <property type="entry name" value="Glycosidases"/>
    <property type="match status" value="1"/>
</dbReference>